<keyword evidence="4" id="KW-0245">EGF-like domain</keyword>
<dbReference type="InterPro" id="IPR000020">
    <property type="entry name" value="Anaphylatoxin/fibulin"/>
</dbReference>
<comment type="subcellular location">
    <subcellularLocation>
        <location evidence="1">Secreted</location>
    </subcellularLocation>
</comment>
<protein>
    <recommendedName>
        <fullName evidence="6">Anaphylatoxin-like domain-containing protein</fullName>
    </recommendedName>
</protein>
<dbReference type="SMART" id="SM00179">
    <property type="entry name" value="EGF_CA"/>
    <property type="match status" value="1"/>
</dbReference>
<keyword evidence="5" id="KW-1015">Disulfide bond</keyword>
<accession>A0A815U5S4</accession>
<dbReference type="Proteomes" id="UP000681722">
    <property type="component" value="Unassembled WGS sequence"/>
</dbReference>
<dbReference type="InterPro" id="IPR049883">
    <property type="entry name" value="NOTCH1_EGF-like"/>
</dbReference>
<dbReference type="Proteomes" id="UP000677228">
    <property type="component" value="Unassembled WGS sequence"/>
</dbReference>
<evidence type="ECO:0000256" key="3">
    <source>
        <dbReference type="ARBA" id="ARBA00022525"/>
    </source>
</evidence>
<evidence type="ECO:0000313" key="7">
    <source>
        <dbReference type="EMBL" id="CAF1382715.1"/>
    </source>
</evidence>
<evidence type="ECO:0000313" key="10">
    <source>
        <dbReference type="EMBL" id="CAF4372424.1"/>
    </source>
</evidence>
<dbReference type="SMART" id="SM00104">
    <property type="entry name" value="ANATO"/>
    <property type="match status" value="2"/>
</dbReference>
<dbReference type="GO" id="GO:0005576">
    <property type="term" value="C:extracellular region"/>
    <property type="evidence" value="ECO:0007669"/>
    <property type="project" value="UniProtKB-SubCell"/>
</dbReference>
<evidence type="ECO:0000313" key="8">
    <source>
        <dbReference type="EMBL" id="CAF1511823.1"/>
    </source>
</evidence>
<feature type="non-terminal residue" evidence="8">
    <location>
        <position position="1"/>
    </location>
</feature>
<dbReference type="Pfam" id="PF07645">
    <property type="entry name" value="EGF_CA"/>
    <property type="match status" value="1"/>
</dbReference>
<evidence type="ECO:0000313" key="9">
    <source>
        <dbReference type="EMBL" id="CAF4191057.1"/>
    </source>
</evidence>
<keyword evidence="11" id="KW-1185">Reference proteome</keyword>
<comment type="similarity">
    <text evidence="2">Belongs to the fibulin family.</text>
</comment>
<feature type="domain" description="Anaphylatoxin-like" evidence="6">
    <location>
        <begin position="82"/>
        <end position="114"/>
    </location>
</feature>
<evidence type="ECO:0000256" key="5">
    <source>
        <dbReference type="ARBA" id="ARBA00023157"/>
    </source>
</evidence>
<evidence type="ECO:0000259" key="6">
    <source>
        <dbReference type="PROSITE" id="PS01178"/>
    </source>
</evidence>
<dbReference type="EMBL" id="CAJNOQ010023204">
    <property type="protein sequence ID" value="CAF1511823.1"/>
    <property type="molecule type" value="Genomic_DNA"/>
</dbReference>
<dbReference type="CDD" id="cd00054">
    <property type="entry name" value="EGF_CA"/>
    <property type="match status" value="1"/>
</dbReference>
<keyword evidence="3" id="KW-0964">Secreted</keyword>
<sequence length="187" mass="21074">SFRDNAEHCCDVGKSLAETKSCDISTIKDQTNGTCRYLMYICCLSKLRIQYCEEGVKTALRLLPCNETSFVIKDTHQMCCTCCELGVKAGRDKEDCEPLNVLEEGCGEQFQNCCKKAKSLICDSGFELGDEEQCRDIDECLTNPCAKTMKCENIPGSYICVEGCKPGYRWNQKYEECRGIVTTYYAL</sequence>
<reference evidence="8" key="1">
    <citation type="submission" date="2021-02" db="EMBL/GenBank/DDBJ databases">
        <authorList>
            <person name="Nowell W R."/>
        </authorList>
    </citation>
    <scope>NUCLEOTIDE SEQUENCE</scope>
</reference>
<evidence type="ECO:0000256" key="4">
    <source>
        <dbReference type="ARBA" id="ARBA00022536"/>
    </source>
</evidence>
<dbReference type="OrthoDB" id="4062651at2759"/>
<dbReference type="EMBL" id="CAJNOK010024869">
    <property type="protein sequence ID" value="CAF1382715.1"/>
    <property type="molecule type" value="Genomic_DNA"/>
</dbReference>
<dbReference type="PROSITE" id="PS01177">
    <property type="entry name" value="ANAPHYLATOXIN_1"/>
    <property type="match status" value="1"/>
</dbReference>
<proteinExistence type="inferred from homology"/>
<dbReference type="SUPFAM" id="SSF57196">
    <property type="entry name" value="EGF/Laminin"/>
    <property type="match status" value="1"/>
</dbReference>
<dbReference type="EMBL" id="CAJOBA010046563">
    <property type="protein sequence ID" value="CAF4191057.1"/>
    <property type="molecule type" value="Genomic_DNA"/>
</dbReference>
<dbReference type="EMBL" id="CAJOBC010088745">
    <property type="protein sequence ID" value="CAF4372424.1"/>
    <property type="molecule type" value="Genomic_DNA"/>
</dbReference>
<gene>
    <name evidence="8" type="ORF">GPM918_LOCUS37147</name>
    <name evidence="7" type="ORF">OVA965_LOCUS32186</name>
    <name evidence="10" type="ORF">SRO942_LOCUS37907</name>
    <name evidence="9" type="ORF">TMI583_LOCUS33041</name>
</gene>
<evidence type="ECO:0000256" key="2">
    <source>
        <dbReference type="ARBA" id="ARBA00006127"/>
    </source>
</evidence>
<evidence type="ECO:0000256" key="1">
    <source>
        <dbReference type="ARBA" id="ARBA00004613"/>
    </source>
</evidence>
<comment type="caution">
    <text evidence="8">The sequence shown here is derived from an EMBL/GenBank/DDBJ whole genome shotgun (WGS) entry which is preliminary data.</text>
</comment>
<dbReference type="InterPro" id="IPR001881">
    <property type="entry name" value="EGF-like_Ca-bd_dom"/>
</dbReference>
<dbReference type="AlphaFoldDB" id="A0A815U5S4"/>
<organism evidence="8 11">
    <name type="scientific">Didymodactylos carnosus</name>
    <dbReference type="NCBI Taxonomy" id="1234261"/>
    <lineage>
        <taxon>Eukaryota</taxon>
        <taxon>Metazoa</taxon>
        <taxon>Spiralia</taxon>
        <taxon>Gnathifera</taxon>
        <taxon>Rotifera</taxon>
        <taxon>Eurotatoria</taxon>
        <taxon>Bdelloidea</taxon>
        <taxon>Philodinida</taxon>
        <taxon>Philodinidae</taxon>
        <taxon>Didymodactylos</taxon>
    </lineage>
</organism>
<evidence type="ECO:0000313" key="11">
    <source>
        <dbReference type="Proteomes" id="UP000663829"/>
    </source>
</evidence>
<dbReference type="InterPro" id="IPR018097">
    <property type="entry name" value="EGF_Ca-bd_CS"/>
</dbReference>
<dbReference type="Proteomes" id="UP000682733">
    <property type="component" value="Unassembled WGS sequence"/>
</dbReference>
<dbReference type="GO" id="GO:0005509">
    <property type="term" value="F:calcium ion binding"/>
    <property type="evidence" value="ECO:0007669"/>
    <property type="project" value="InterPro"/>
</dbReference>
<name>A0A815U5S4_9BILA</name>
<dbReference type="PROSITE" id="PS01178">
    <property type="entry name" value="ANAPHYLATOXIN_2"/>
    <property type="match status" value="1"/>
</dbReference>
<dbReference type="Gene3D" id="2.10.25.10">
    <property type="entry name" value="Laminin"/>
    <property type="match status" value="1"/>
</dbReference>
<dbReference type="Proteomes" id="UP000663829">
    <property type="component" value="Unassembled WGS sequence"/>
</dbReference>
<dbReference type="PROSITE" id="PS01187">
    <property type="entry name" value="EGF_CA"/>
    <property type="match status" value="1"/>
</dbReference>